<protein>
    <recommendedName>
        <fullName evidence="1">HTH cro/C1-type domain-containing protein</fullName>
    </recommendedName>
</protein>
<feature type="domain" description="HTH cro/C1-type" evidence="1">
    <location>
        <begin position="18"/>
        <end position="74"/>
    </location>
</feature>
<dbReference type="InterPro" id="IPR010982">
    <property type="entry name" value="Lambda_DNA-bd_dom_sf"/>
</dbReference>
<dbReference type="InterPro" id="IPR001387">
    <property type="entry name" value="Cro/C1-type_HTH"/>
</dbReference>
<name>A0ABP9AVZ2_9MICC</name>
<dbReference type="Pfam" id="PF13560">
    <property type="entry name" value="HTH_31"/>
    <property type="match status" value="1"/>
</dbReference>
<evidence type="ECO:0000259" key="1">
    <source>
        <dbReference type="PROSITE" id="PS50943"/>
    </source>
</evidence>
<reference evidence="3" key="1">
    <citation type="journal article" date="2019" name="Int. J. Syst. Evol. Microbiol.">
        <title>The Global Catalogue of Microorganisms (GCM) 10K type strain sequencing project: providing services to taxonomists for standard genome sequencing and annotation.</title>
        <authorList>
            <consortium name="The Broad Institute Genomics Platform"/>
            <consortium name="The Broad Institute Genome Sequencing Center for Infectious Disease"/>
            <person name="Wu L."/>
            <person name="Ma J."/>
        </authorList>
    </citation>
    <scope>NUCLEOTIDE SEQUENCE [LARGE SCALE GENOMIC DNA]</scope>
    <source>
        <strain evidence="3">JCM 18541</strain>
    </source>
</reference>
<dbReference type="RefSeq" id="WP_345443219.1">
    <property type="nucleotide sequence ID" value="NZ_BAABKP010000001.1"/>
</dbReference>
<dbReference type="EMBL" id="BAABKP010000001">
    <property type="protein sequence ID" value="GAA4786909.1"/>
    <property type="molecule type" value="Genomic_DNA"/>
</dbReference>
<sequence>MARDKSIISSPRALGAFIHDARIERNLTQESLATLAGVSRSWLIGVEQGKRQRAEFDKILNVLEALNINLVLERQPAKQTLAPEPNASQNPVATLAPSDDITNMLKNSVPNFGQASGITQALNRQNQKNKTGNSSE</sequence>
<dbReference type="Proteomes" id="UP001500187">
    <property type="component" value="Unassembled WGS sequence"/>
</dbReference>
<comment type="caution">
    <text evidence="2">The sequence shown here is derived from an EMBL/GenBank/DDBJ whole genome shotgun (WGS) entry which is preliminary data.</text>
</comment>
<keyword evidence="3" id="KW-1185">Reference proteome</keyword>
<evidence type="ECO:0000313" key="2">
    <source>
        <dbReference type="EMBL" id="GAA4786909.1"/>
    </source>
</evidence>
<dbReference type="Gene3D" id="1.10.260.40">
    <property type="entry name" value="lambda repressor-like DNA-binding domains"/>
    <property type="match status" value="1"/>
</dbReference>
<proteinExistence type="predicted"/>
<dbReference type="SMART" id="SM00530">
    <property type="entry name" value="HTH_XRE"/>
    <property type="match status" value="1"/>
</dbReference>
<dbReference type="CDD" id="cd00093">
    <property type="entry name" value="HTH_XRE"/>
    <property type="match status" value="1"/>
</dbReference>
<dbReference type="PROSITE" id="PS50943">
    <property type="entry name" value="HTH_CROC1"/>
    <property type="match status" value="1"/>
</dbReference>
<evidence type="ECO:0000313" key="3">
    <source>
        <dbReference type="Proteomes" id="UP001500187"/>
    </source>
</evidence>
<gene>
    <name evidence="2" type="ORF">GCM10023352_00520</name>
</gene>
<organism evidence="2 3">
    <name type="scientific">Rothia endophytica</name>
    <dbReference type="NCBI Taxonomy" id="1324766"/>
    <lineage>
        <taxon>Bacteria</taxon>
        <taxon>Bacillati</taxon>
        <taxon>Actinomycetota</taxon>
        <taxon>Actinomycetes</taxon>
        <taxon>Micrococcales</taxon>
        <taxon>Micrococcaceae</taxon>
        <taxon>Rothia</taxon>
    </lineage>
</organism>
<dbReference type="SUPFAM" id="SSF47413">
    <property type="entry name" value="lambda repressor-like DNA-binding domains"/>
    <property type="match status" value="1"/>
</dbReference>
<accession>A0ABP9AVZ2</accession>